<proteinExistence type="predicted"/>
<dbReference type="RefSeq" id="XP_003326564.2">
    <property type="nucleotide sequence ID" value="XM_003326516.2"/>
</dbReference>
<keyword evidence="2" id="KW-1185">Reference proteome</keyword>
<organism evidence="1 2">
    <name type="scientific">Puccinia graminis f. sp. tritici (strain CRL 75-36-700-3 / race SCCL)</name>
    <name type="common">Black stem rust fungus</name>
    <dbReference type="NCBI Taxonomy" id="418459"/>
    <lineage>
        <taxon>Eukaryota</taxon>
        <taxon>Fungi</taxon>
        <taxon>Dikarya</taxon>
        <taxon>Basidiomycota</taxon>
        <taxon>Pucciniomycotina</taxon>
        <taxon>Pucciniomycetes</taxon>
        <taxon>Pucciniales</taxon>
        <taxon>Pucciniaceae</taxon>
        <taxon>Puccinia</taxon>
    </lineage>
</organism>
<dbReference type="OrthoDB" id="2510491at2759"/>
<dbReference type="VEuPathDB" id="FungiDB:PGTG_07542"/>
<name>E3KDD6_PUCGT</name>
<dbReference type="AlphaFoldDB" id="E3KDD6"/>
<dbReference type="InParanoid" id="E3KDD6"/>
<reference evidence="2" key="2">
    <citation type="journal article" date="2011" name="Proc. Natl. Acad. Sci. U.S.A.">
        <title>Obligate biotrophy features unraveled by the genomic analysis of rust fungi.</title>
        <authorList>
            <person name="Duplessis S."/>
            <person name="Cuomo C.A."/>
            <person name="Lin Y.-C."/>
            <person name="Aerts A."/>
            <person name="Tisserant E."/>
            <person name="Veneault-Fourrey C."/>
            <person name="Joly D.L."/>
            <person name="Hacquard S."/>
            <person name="Amselem J."/>
            <person name="Cantarel B.L."/>
            <person name="Chiu R."/>
            <person name="Coutinho P.M."/>
            <person name="Feau N."/>
            <person name="Field M."/>
            <person name="Frey P."/>
            <person name="Gelhaye E."/>
            <person name="Goldberg J."/>
            <person name="Grabherr M.G."/>
            <person name="Kodira C.D."/>
            <person name="Kohler A."/>
            <person name="Kuees U."/>
            <person name="Lindquist E.A."/>
            <person name="Lucas S.M."/>
            <person name="Mago R."/>
            <person name="Mauceli E."/>
            <person name="Morin E."/>
            <person name="Murat C."/>
            <person name="Pangilinan J.L."/>
            <person name="Park R."/>
            <person name="Pearson M."/>
            <person name="Quesneville H."/>
            <person name="Rouhier N."/>
            <person name="Sakthikumar S."/>
            <person name="Salamov A.A."/>
            <person name="Schmutz J."/>
            <person name="Selles B."/>
            <person name="Shapiro H."/>
            <person name="Tanguay P."/>
            <person name="Tuskan G.A."/>
            <person name="Henrissat B."/>
            <person name="Van de Peer Y."/>
            <person name="Rouze P."/>
            <person name="Ellis J.G."/>
            <person name="Dodds P.N."/>
            <person name="Schein J.E."/>
            <person name="Zhong S."/>
            <person name="Hamelin R.C."/>
            <person name="Grigoriev I.V."/>
            <person name="Szabo L.J."/>
            <person name="Martin F."/>
        </authorList>
    </citation>
    <scope>NUCLEOTIDE SEQUENCE [LARGE SCALE GENOMIC DNA]</scope>
    <source>
        <strain evidence="2">CRL 75-36-700-3 / race SCCL</strain>
    </source>
</reference>
<protein>
    <submittedName>
        <fullName evidence="1">Uncharacterized protein</fullName>
    </submittedName>
</protein>
<dbReference type="GeneID" id="10534677"/>
<dbReference type="KEGG" id="pgr:PGTG_07542"/>
<dbReference type="EMBL" id="DS178281">
    <property type="protein sequence ID" value="EFP82145.2"/>
    <property type="molecule type" value="Genomic_DNA"/>
</dbReference>
<sequence>MQGGSIGEALDMIIYVVHPEYPLFVKRHKCTTSWPAKNIPQTSLLGGACRGHRLRTHRGWACVTYIVDPPLATKADAYHPRAAITLKLSPPSLYHLGEASCANQVPKPAPKVPQSFSCGARAPVCAWKVFVDPKAINPGQGDRVELSNAHNNHDGTWSCRGKYTMQSCCSLPVRDKSRFAIEIWQKECPDPANIK</sequence>
<evidence type="ECO:0000313" key="1">
    <source>
        <dbReference type="EMBL" id="EFP82145.2"/>
    </source>
</evidence>
<dbReference type="HOGENOM" id="CLU_1540830_0_0_1"/>
<reference key="1">
    <citation type="submission" date="2007-01" db="EMBL/GenBank/DDBJ databases">
        <title>The Genome Sequence of Puccinia graminis f. sp. tritici Strain CRL 75-36-700-3.</title>
        <authorList>
            <consortium name="The Broad Institute Genome Sequencing Platform"/>
            <person name="Birren B."/>
            <person name="Lander E."/>
            <person name="Galagan J."/>
            <person name="Nusbaum C."/>
            <person name="Devon K."/>
            <person name="Cuomo C."/>
            <person name="Jaffe D."/>
            <person name="Butler J."/>
            <person name="Alvarez P."/>
            <person name="Gnerre S."/>
            <person name="Grabherr M."/>
            <person name="Mauceli E."/>
            <person name="Brockman W."/>
            <person name="Young S."/>
            <person name="LaButti K."/>
            <person name="Sykes S."/>
            <person name="DeCaprio D."/>
            <person name="Crawford M."/>
            <person name="Koehrsen M."/>
            <person name="Engels R."/>
            <person name="Montgomery P."/>
            <person name="Pearson M."/>
            <person name="Howarth C."/>
            <person name="Larson L."/>
            <person name="White J."/>
            <person name="Zeng Q."/>
            <person name="Kodira C."/>
            <person name="Yandava C."/>
            <person name="Alvarado L."/>
            <person name="O'Leary S."/>
            <person name="Szabo L."/>
            <person name="Dean R."/>
            <person name="Schein J."/>
        </authorList>
    </citation>
    <scope>NUCLEOTIDE SEQUENCE</scope>
    <source>
        <strain>CRL 75-36-700-3</strain>
    </source>
</reference>
<gene>
    <name evidence="1" type="ORF">PGTG_07542</name>
</gene>
<dbReference type="Proteomes" id="UP000008783">
    <property type="component" value="Unassembled WGS sequence"/>
</dbReference>
<accession>E3KDD6</accession>
<evidence type="ECO:0000313" key="2">
    <source>
        <dbReference type="Proteomes" id="UP000008783"/>
    </source>
</evidence>